<proteinExistence type="predicted"/>
<sequence length="93" mass="10554">MLLTEIHHSSQWSSNHYAHYKLPPILNYEIFTQAIRFVVQELRVSVPGKLRNANVSVADTASASFICSVNSINMRGKTRELAFENTKIYDKGV</sequence>
<reference evidence="1" key="1">
    <citation type="journal article" date="2023" name="G3 (Bethesda)">
        <title>A reference genome for the long-term kleptoplast-retaining sea slug Elysia crispata morphotype clarki.</title>
        <authorList>
            <person name="Eastman K.E."/>
            <person name="Pendleton A.L."/>
            <person name="Shaikh M.A."/>
            <person name="Suttiyut T."/>
            <person name="Ogas R."/>
            <person name="Tomko P."/>
            <person name="Gavelis G."/>
            <person name="Widhalm J.R."/>
            <person name="Wisecaver J.H."/>
        </authorList>
    </citation>
    <scope>NUCLEOTIDE SEQUENCE</scope>
    <source>
        <strain evidence="1">ECLA1</strain>
    </source>
</reference>
<name>A0AAE1DH69_9GAST</name>
<dbReference type="AlphaFoldDB" id="A0AAE1DH69"/>
<accession>A0AAE1DH69</accession>
<evidence type="ECO:0000313" key="2">
    <source>
        <dbReference type="Proteomes" id="UP001283361"/>
    </source>
</evidence>
<organism evidence="1 2">
    <name type="scientific">Elysia crispata</name>
    <name type="common">lettuce slug</name>
    <dbReference type="NCBI Taxonomy" id="231223"/>
    <lineage>
        <taxon>Eukaryota</taxon>
        <taxon>Metazoa</taxon>
        <taxon>Spiralia</taxon>
        <taxon>Lophotrochozoa</taxon>
        <taxon>Mollusca</taxon>
        <taxon>Gastropoda</taxon>
        <taxon>Heterobranchia</taxon>
        <taxon>Euthyneura</taxon>
        <taxon>Panpulmonata</taxon>
        <taxon>Sacoglossa</taxon>
        <taxon>Placobranchoidea</taxon>
        <taxon>Plakobranchidae</taxon>
        <taxon>Elysia</taxon>
    </lineage>
</organism>
<keyword evidence="2" id="KW-1185">Reference proteome</keyword>
<protein>
    <submittedName>
        <fullName evidence="1">Uncharacterized protein</fullName>
    </submittedName>
</protein>
<gene>
    <name evidence="1" type="ORF">RRG08_008943</name>
</gene>
<dbReference type="EMBL" id="JAWDGP010003821">
    <property type="protein sequence ID" value="KAK3770549.1"/>
    <property type="molecule type" value="Genomic_DNA"/>
</dbReference>
<dbReference type="Proteomes" id="UP001283361">
    <property type="component" value="Unassembled WGS sequence"/>
</dbReference>
<comment type="caution">
    <text evidence="1">The sequence shown here is derived from an EMBL/GenBank/DDBJ whole genome shotgun (WGS) entry which is preliminary data.</text>
</comment>
<evidence type="ECO:0000313" key="1">
    <source>
        <dbReference type="EMBL" id="KAK3770549.1"/>
    </source>
</evidence>